<name>A0ABD1FCZ9_HYPHA</name>
<accession>A0ABD1FCZ9</accession>
<protein>
    <submittedName>
        <fullName evidence="1">Uncharacterized protein</fullName>
    </submittedName>
</protein>
<reference evidence="1 2" key="1">
    <citation type="submission" date="2024-05" db="EMBL/GenBank/DDBJ databases">
        <title>Genetic variation in Jamaican populations of the coffee berry borer (Hypothenemus hampei).</title>
        <authorList>
            <person name="Errbii M."/>
            <person name="Myrie A."/>
        </authorList>
    </citation>
    <scope>NUCLEOTIDE SEQUENCE [LARGE SCALE GENOMIC DNA]</scope>
    <source>
        <strain evidence="1">JA-Hopewell-2020-01-JO</strain>
        <tissue evidence="1">Whole body</tissue>
    </source>
</reference>
<evidence type="ECO:0000313" key="1">
    <source>
        <dbReference type="EMBL" id="KAL1516947.1"/>
    </source>
</evidence>
<keyword evidence="2" id="KW-1185">Reference proteome</keyword>
<feature type="non-terminal residue" evidence="1">
    <location>
        <position position="106"/>
    </location>
</feature>
<evidence type="ECO:0000313" key="2">
    <source>
        <dbReference type="Proteomes" id="UP001566132"/>
    </source>
</evidence>
<dbReference type="AlphaFoldDB" id="A0ABD1FCZ9"/>
<gene>
    <name evidence="1" type="ORF">ABEB36_000774</name>
</gene>
<proteinExistence type="predicted"/>
<organism evidence="1 2">
    <name type="scientific">Hypothenemus hampei</name>
    <name type="common">Coffee berry borer</name>
    <dbReference type="NCBI Taxonomy" id="57062"/>
    <lineage>
        <taxon>Eukaryota</taxon>
        <taxon>Metazoa</taxon>
        <taxon>Ecdysozoa</taxon>
        <taxon>Arthropoda</taxon>
        <taxon>Hexapoda</taxon>
        <taxon>Insecta</taxon>
        <taxon>Pterygota</taxon>
        <taxon>Neoptera</taxon>
        <taxon>Endopterygota</taxon>
        <taxon>Coleoptera</taxon>
        <taxon>Polyphaga</taxon>
        <taxon>Cucujiformia</taxon>
        <taxon>Curculionidae</taxon>
        <taxon>Scolytinae</taxon>
        <taxon>Hypothenemus</taxon>
    </lineage>
</organism>
<comment type="caution">
    <text evidence="1">The sequence shown here is derived from an EMBL/GenBank/DDBJ whole genome shotgun (WGS) entry which is preliminary data.</text>
</comment>
<dbReference type="EMBL" id="JBDJPC010000001">
    <property type="protein sequence ID" value="KAL1516947.1"/>
    <property type="molecule type" value="Genomic_DNA"/>
</dbReference>
<dbReference type="Proteomes" id="UP001566132">
    <property type="component" value="Unassembled WGS sequence"/>
</dbReference>
<sequence>MNTGACCVVLPNSSETTDQLVPDSDIWNYHQEPWHIQQANSAQNYLDTFLCQMQDKRRNYFFTNDVRNVSEFFESKVAPGPHGLPFVRVEMLVIKLLFNSYQESFI</sequence>